<accession>A0ABU8XC91</accession>
<dbReference type="InterPro" id="IPR028203">
    <property type="entry name" value="PSII_CF48-like_dom"/>
</dbReference>
<dbReference type="InterPro" id="IPR036278">
    <property type="entry name" value="Sialidase_sf"/>
</dbReference>
<reference evidence="5 6" key="1">
    <citation type="submission" date="2024-03" db="EMBL/GenBank/DDBJ databases">
        <title>Novel species of the genus Variovorax.</title>
        <authorList>
            <person name="Liu Q."/>
            <person name="Xin Y.-H."/>
        </authorList>
    </citation>
    <scope>NUCLEOTIDE SEQUENCE [LARGE SCALE GENOMIC DNA]</scope>
    <source>
        <strain evidence="5 6">KACC 18901</strain>
    </source>
</reference>
<feature type="chain" id="PRO_5045727299" evidence="3">
    <location>
        <begin position="21"/>
        <end position="360"/>
    </location>
</feature>
<protein>
    <submittedName>
        <fullName evidence="5">YCF48-related protein</fullName>
    </submittedName>
</protein>
<feature type="domain" description="Photosynthesis system II assembly factor Ycf48/Hcf136-like" evidence="4">
    <location>
        <begin position="166"/>
        <end position="324"/>
    </location>
</feature>
<organism evidence="5 6">
    <name type="scientific">Variovorax robiniae</name>
    <dbReference type="NCBI Taxonomy" id="1836199"/>
    <lineage>
        <taxon>Bacteria</taxon>
        <taxon>Pseudomonadati</taxon>
        <taxon>Pseudomonadota</taxon>
        <taxon>Betaproteobacteria</taxon>
        <taxon>Burkholderiales</taxon>
        <taxon>Comamonadaceae</taxon>
        <taxon>Variovorax</taxon>
    </lineage>
</organism>
<dbReference type="Proteomes" id="UP001367030">
    <property type="component" value="Unassembled WGS sequence"/>
</dbReference>
<evidence type="ECO:0000256" key="2">
    <source>
        <dbReference type="ARBA" id="ARBA00023276"/>
    </source>
</evidence>
<keyword evidence="3" id="KW-0732">Signal</keyword>
<dbReference type="InterPro" id="IPR015943">
    <property type="entry name" value="WD40/YVTN_repeat-like_dom_sf"/>
</dbReference>
<keyword evidence="1" id="KW-0602">Photosynthesis</keyword>
<feature type="signal peptide" evidence="3">
    <location>
        <begin position="1"/>
        <end position="20"/>
    </location>
</feature>
<dbReference type="EMBL" id="JBBKZS010000010">
    <property type="protein sequence ID" value="MEJ8857324.1"/>
    <property type="molecule type" value="Genomic_DNA"/>
</dbReference>
<evidence type="ECO:0000313" key="6">
    <source>
        <dbReference type="Proteomes" id="UP001367030"/>
    </source>
</evidence>
<feature type="domain" description="Photosynthesis system II assembly factor Ycf48/Hcf136-like" evidence="4">
    <location>
        <begin position="60"/>
        <end position="122"/>
    </location>
</feature>
<gene>
    <name evidence="5" type="ORF">WKW79_22300</name>
</gene>
<dbReference type="PANTHER" id="PTHR47199:SF2">
    <property type="entry name" value="PHOTOSYSTEM II STABILITY_ASSEMBLY FACTOR HCF136, CHLOROPLASTIC"/>
    <property type="match status" value="1"/>
</dbReference>
<dbReference type="RefSeq" id="WP_340337395.1">
    <property type="nucleotide sequence ID" value="NZ_JBBKZS010000010.1"/>
</dbReference>
<dbReference type="SUPFAM" id="SSF50939">
    <property type="entry name" value="Sialidases"/>
    <property type="match status" value="1"/>
</dbReference>
<evidence type="ECO:0000313" key="5">
    <source>
        <dbReference type="EMBL" id="MEJ8857324.1"/>
    </source>
</evidence>
<dbReference type="Gene3D" id="2.130.10.10">
    <property type="entry name" value="YVTN repeat-like/Quinoprotein amine dehydrogenase"/>
    <property type="match status" value="2"/>
</dbReference>
<dbReference type="Pfam" id="PF14870">
    <property type="entry name" value="PSII_BNR"/>
    <property type="match status" value="2"/>
</dbReference>
<keyword evidence="2" id="KW-0604">Photosystem II</keyword>
<sequence>MKSKRAATAVALVACTMVWAAQGADDKGWRDVLDTPAIKSAYAARTLLNGMANAGARTVAVGQRGQIVTTDDAGKSWRQAEVPVSSDLVAVSFPTPTTGWAVGHDGVVLRSTDAGLTWTLQLDGRRLGAVMVDYYTREANASLASDPKRAAALLEEAKRFEAQGAENPFLDVWFRDASNGYVVGAFGLALRTSDGGAHWEPMLHAIDNPKGQHLYAVRGIGPDVYMTGEQGLLLKQAQGDERFRALEIPYKGTLFGLAGNPRSLVAYGLRGTVLRSTDGGRNWEPIKTGLQAGLTASTQDADGRLLIVSQVGHVLMSRDDGASFTPIPFERSAPAAAVAMPAKGTLLIAGPRGAQALPLP</sequence>
<proteinExistence type="predicted"/>
<evidence type="ECO:0000256" key="1">
    <source>
        <dbReference type="ARBA" id="ARBA00022531"/>
    </source>
</evidence>
<comment type="caution">
    <text evidence="5">The sequence shown here is derived from an EMBL/GenBank/DDBJ whole genome shotgun (WGS) entry which is preliminary data.</text>
</comment>
<keyword evidence="6" id="KW-1185">Reference proteome</keyword>
<name>A0ABU8XC91_9BURK</name>
<evidence type="ECO:0000259" key="4">
    <source>
        <dbReference type="Pfam" id="PF14870"/>
    </source>
</evidence>
<dbReference type="PANTHER" id="PTHR47199">
    <property type="entry name" value="PHOTOSYSTEM II STABILITY/ASSEMBLY FACTOR HCF136, CHLOROPLASTIC"/>
    <property type="match status" value="1"/>
</dbReference>
<evidence type="ECO:0000256" key="3">
    <source>
        <dbReference type="SAM" id="SignalP"/>
    </source>
</evidence>